<dbReference type="Proteomes" id="UP000199623">
    <property type="component" value="Unassembled WGS sequence"/>
</dbReference>
<evidence type="ECO:0000313" key="3">
    <source>
        <dbReference type="EMBL" id="SDH12259.1"/>
    </source>
</evidence>
<feature type="region of interest" description="Disordered" evidence="1">
    <location>
        <begin position="94"/>
        <end position="122"/>
    </location>
</feature>
<dbReference type="RefSeq" id="WP_090056474.1">
    <property type="nucleotide sequence ID" value="NZ_FNCC01000016.1"/>
</dbReference>
<accession>A0A1G7ZU77</accession>
<keyword evidence="2" id="KW-0472">Membrane</keyword>
<dbReference type="EMBL" id="FNCC01000016">
    <property type="protein sequence ID" value="SDH12259.1"/>
    <property type="molecule type" value="Genomic_DNA"/>
</dbReference>
<feature type="transmembrane region" description="Helical" evidence="2">
    <location>
        <begin position="49"/>
        <end position="65"/>
    </location>
</feature>
<sequence length="253" mass="26315">MTHPPQHIQTRQPVETRKPSRFGSLAWTAVVLGLVGVACSWVILLNTYSAIVAVVGVVLGVVALFGTRKLVAVIGVVLCVAAVTVSVLTQRSAAEEPGTSADGATNGGEAAAGETLKKNSAVDTPSWGKRFSWTNGVAIDVAAPVACKPGRDATPATIARAVKFKVTVTNGTSAAFETALISLGDDAQFDGRKAEKIFDRTGECDSTVESTTVPPGEDYTFELAYAVGAQPGEMRLVFDPAFDADEAKFAGRA</sequence>
<evidence type="ECO:0000313" key="4">
    <source>
        <dbReference type="Proteomes" id="UP000199623"/>
    </source>
</evidence>
<evidence type="ECO:0000256" key="1">
    <source>
        <dbReference type="SAM" id="MobiDB-lite"/>
    </source>
</evidence>
<evidence type="ECO:0000256" key="2">
    <source>
        <dbReference type="SAM" id="Phobius"/>
    </source>
</evidence>
<keyword evidence="2" id="KW-0812">Transmembrane</keyword>
<keyword evidence="2" id="KW-1133">Transmembrane helix</keyword>
<protein>
    <recommendedName>
        <fullName evidence="5">DUF4352 domain-containing protein</fullName>
    </recommendedName>
</protein>
<reference evidence="4" key="1">
    <citation type="submission" date="2016-10" db="EMBL/GenBank/DDBJ databases">
        <authorList>
            <person name="Varghese N."/>
            <person name="Submissions S."/>
        </authorList>
    </citation>
    <scope>NUCLEOTIDE SEQUENCE [LARGE SCALE GENOMIC DNA]</scope>
    <source>
        <strain evidence="4">CGMCC 4.3506</strain>
    </source>
</reference>
<dbReference type="OrthoDB" id="3675370at2"/>
<evidence type="ECO:0008006" key="5">
    <source>
        <dbReference type="Google" id="ProtNLM"/>
    </source>
</evidence>
<gene>
    <name evidence="3" type="ORF">SAMN05216553_11692</name>
</gene>
<feature type="compositionally biased region" description="Low complexity" evidence="1">
    <location>
        <begin position="103"/>
        <end position="114"/>
    </location>
</feature>
<dbReference type="STRING" id="200378.SAMN05216553_11692"/>
<keyword evidence="4" id="KW-1185">Reference proteome</keyword>
<feature type="transmembrane region" description="Helical" evidence="2">
    <location>
        <begin position="21"/>
        <end position="43"/>
    </location>
</feature>
<dbReference type="AlphaFoldDB" id="A0A1G7ZU77"/>
<name>A0A1G7ZU77_9PSEU</name>
<organism evidence="3 4">
    <name type="scientific">Lentzea fradiae</name>
    <dbReference type="NCBI Taxonomy" id="200378"/>
    <lineage>
        <taxon>Bacteria</taxon>
        <taxon>Bacillati</taxon>
        <taxon>Actinomycetota</taxon>
        <taxon>Actinomycetes</taxon>
        <taxon>Pseudonocardiales</taxon>
        <taxon>Pseudonocardiaceae</taxon>
        <taxon>Lentzea</taxon>
    </lineage>
</organism>
<feature type="transmembrane region" description="Helical" evidence="2">
    <location>
        <begin position="70"/>
        <end position="89"/>
    </location>
</feature>
<proteinExistence type="predicted"/>